<feature type="transmembrane region" description="Helical" evidence="1">
    <location>
        <begin position="302"/>
        <end position="321"/>
    </location>
</feature>
<evidence type="ECO:0000256" key="1">
    <source>
        <dbReference type="SAM" id="Phobius"/>
    </source>
</evidence>
<name>A0A2X2Y527_CLOCO</name>
<feature type="transmembrane region" description="Helical" evidence="1">
    <location>
        <begin position="119"/>
        <end position="136"/>
    </location>
</feature>
<proteinExistence type="predicted"/>
<dbReference type="EMBL" id="UAWC01000001">
    <property type="protein sequence ID" value="SQB33580.1"/>
    <property type="molecule type" value="Genomic_DNA"/>
</dbReference>
<protein>
    <submittedName>
        <fullName evidence="2">Putative multitransmembrane protein</fullName>
    </submittedName>
</protein>
<evidence type="ECO:0000313" key="2">
    <source>
        <dbReference type="EMBL" id="SQB33580.1"/>
    </source>
</evidence>
<keyword evidence="1" id="KW-1133">Transmembrane helix</keyword>
<keyword evidence="1" id="KW-0812">Transmembrane</keyword>
<feature type="transmembrane region" description="Helical" evidence="1">
    <location>
        <begin position="169"/>
        <end position="188"/>
    </location>
</feature>
<feature type="transmembrane region" description="Helical" evidence="1">
    <location>
        <begin position="238"/>
        <end position="257"/>
    </location>
</feature>
<dbReference type="Pfam" id="PF07907">
    <property type="entry name" value="YibE_F"/>
    <property type="match status" value="1"/>
</dbReference>
<dbReference type="AlphaFoldDB" id="A0A2X2Y527"/>
<feature type="transmembrane region" description="Helical" evidence="1">
    <location>
        <begin position="142"/>
        <end position="162"/>
    </location>
</feature>
<dbReference type="PANTHER" id="PTHR41771">
    <property type="entry name" value="MEMBRANE PROTEIN-RELATED"/>
    <property type="match status" value="1"/>
</dbReference>
<feature type="transmembrane region" description="Helical" evidence="1">
    <location>
        <begin position="194"/>
        <end position="217"/>
    </location>
</feature>
<dbReference type="PANTHER" id="PTHR41771:SF1">
    <property type="entry name" value="MEMBRANE PROTEIN"/>
    <property type="match status" value="1"/>
</dbReference>
<dbReference type="InterPro" id="IPR012507">
    <property type="entry name" value="YibE_F"/>
</dbReference>
<reference evidence="2 3" key="1">
    <citation type="submission" date="2018-06" db="EMBL/GenBank/DDBJ databases">
        <authorList>
            <consortium name="Pathogen Informatics"/>
            <person name="Doyle S."/>
        </authorList>
    </citation>
    <scope>NUCLEOTIDE SEQUENCE [LARGE SCALE GENOMIC DNA]</scope>
    <source>
        <strain evidence="2 3">NCTC13028</strain>
    </source>
</reference>
<keyword evidence="1" id="KW-0472">Membrane</keyword>
<dbReference type="RefSeq" id="WP_096635755.1">
    <property type="nucleotide sequence ID" value="NZ_JAHLNT010000007.1"/>
</dbReference>
<organism evidence="2 3">
    <name type="scientific">Clostridium cochlearium</name>
    <dbReference type="NCBI Taxonomy" id="1494"/>
    <lineage>
        <taxon>Bacteria</taxon>
        <taxon>Bacillati</taxon>
        <taxon>Bacillota</taxon>
        <taxon>Clostridia</taxon>
        <taxon>Eubacteriales</taxon>
        <taxon>Clostridiaceae</taxon>
        <taxon>Clostridium</taxon>
    </lineage>
</organism>
<sequence>MKVSSFLRAVCTILIFLLVFFLSPFHINIEKNQSFNYGEFSKARVTEVIKSDSSNTEKIKVIVKKGKHKGEEFIVDNTLVLMDNILHLHENDEVLLSIKESSEGELEIITYEYIREKKLLYLVLFFIFLVIIVGKIKGIQALLSVAFTICVISVLLLPGLLSGYNPIKLTIICSLIIAFFSLIIQHGFSKKTFSSFIGTLGGVTIAGIITVIMSNSLQISIGSEEIVKLSKIPQNINFDFPSILFSSIVIGALGANIDMSMSVATAMNEIKENNNHISRQELISCGMNVGVDVIGTMSNTLVLAYVGSSLITFMIFIAYSVDFNYVINL</sequence>
<evidence type="ECO:0000313" key="3">
    <source>
        <dbReference type="Proteomes" id="UP000250223"/>
    </source>
</evidence>
<gene>
    <name evidence="2" type="ORF">NCTC13028_00576</name>
</gene>
<dbReference type="Proteomes" id="UP000250223">
    <property type="component" value="Unassembled WGS sequence"/>
</dbReference>
<accession>A0A2X2Y527</accession>
<feature type="transmembrane region" description="Helical" evidence="1">
    <location>
        <begin position="6"/>
        <end position="27"/>
    </location>
</feature>